<comment type="caution">
    <text evidence="3">The sequence shown here is derived from an EMBL/GenBank/DDBJ whole genome shotgun (WGS) entry which is preliminary data.</text>
</comment>
<proteinExistence type="predicted"/>
<feature type="chain" id="PRO_5039179078" description="DUF6318 domain-containing protein" evidence="1">
    <location>
        <begin position="22"/>
        <end position="231"/>
    </location>
</feature>
<dbReference type="EMBL" id="MPDM01000007">
    <property type="protein sequence ID" value="OKL47337.1"/>
    <property type="molecule type" value="Genomic_DNA"/>
</dbReference>
<organism evidence="3 4">
    <name type="scientific">Boudabousia marimammalium</name>
    <dbReference type="NCBI Taxonomy" id="156892"/>
    <lineage>
        <taxon>Bacteria</taxon>
        <taxon>Bacillati</taxon>
        <taxon>Actinomycetota</taxon>
        <taxon>Actinomycetes</taxon>
        <taxon>Actinomycetales</taxon>
        <taxon>Actinomycetaceae</taxon>
        <taxon>Boudabousia</taxon>
    </lineage>
</organism>
<accession>A0A1Q5PL29</accession>
<feature type="signal peptide" evidence="1">
    <location>
        <begin position="1"/>
        <end position="21"/>
    </location>
</feature>
<sequence>MFVLARLRLVAFVALAGLVLAGCSHVGVEGVGSPEPSGEPTVEMKIVDADGDGYLDWPDGVIGRGYVIPSQPVGAPPLPQWVKDFNPEMPALAREPSEEGAKAFAEYVFASDFYEFNTGTTLIARSLVDKTYEDRLKQLDETDGLIGNGKWGRIDELKMIGTSVELEGDQKYFIRVKYAISPPYPNSKDLSSLGLIEHEGGVMLVFDRDHGWKVHELAYANGTFNQYLEDK</sequence>
<dbReference type="Pfam" id="PF19843">
    <property type="entry name" value="DUF6318"/>
    <property type="match status" value="1"/>
</dbReference>
<dbReference type="AlphaFoldDB" id="A0A1Q5PL29"/>
<evidence type="ECO:0000259" key="2">
    <source>
        <dbReference type="Pfam" id="PF19843"/>
    </source>
</evidence>
<evidence type="ECO:0000256" key="1">
    <source>
        <dbReference type="SAM" id="SignalP"/>
    </source>
</evidence>
<keyword evidence="4" id="KW-1185">Reference proteome</keyword>
<keyword evidence="1" id="KW-0732">Signal</keyword>
<dbReference type="PROSITE" id="PS51257">
    <property type="entry name" value="PROKAR_LIPOPROTEIN"/>
    <property type="match status" value="1"/>
</dbReference>
<protein>
    <recommendedName>
        <fullName evidence="2">DUF6318 domain-containing protein</fullName>
    </recommendedName>
</protein>
<dbReference type="InterPro" id="IPR046281">
    <property type="entry name" value="DUF6318"/>
</dbReference>
<name>A0A1Q5PL29_9ACTO</name>
<reference evidence="4" key="1">
    <citation type="submission" date="2016-11" db="EMBL/GenBank/DDBJ databases">
        <title>Actinomyces gypaetusis sp. nov. isolated from Gypaetus barbatus in Qinghai Tibet Plateau China.</title>
        <authorList>
            <person name="Meng X."/>
        </authorList>
    </citation>
    <scope>NUCLEOTIDE SEQUENCE [LARGE SCALE GENOMIC DNA]</scope>
    <source>
        <strain evidence="4">DSM 15383</strain>
    </source>
</reference>
<evidence type="ECO:0000313" key="3">
    <source>
        <dbReference type="EMBL" id="OKL47337.1"/>
    </source>
</evidence>
<feature type="domain" description="DUF6318" evidence="2">
    <location>
        <begin position="87"/>
        <end position="164"/>
    </location>
</feature>
<gene>
    <name evidence="3" type="ORF">BM477_06620</name>
</gene>
<evidence type="ECO:0000313" key="4">
    <source>
        <dbReference type="Proteomes" id="UP000186465"/>
    </source>
</evidence>
<dbReference type="STRING" id="156892.BM477_06620"/>
<dbReference type="Proteomes" id="UP000186465">
    <property type="component" value="Unassembled WGS sequence"/>
</dbReference>